<evidence type="ECO:0000256" key="1">
    <source>
        <dbReference type="ARBA" id="ARBA00004651"/>
    </source>
</evidence>
<feature type="transmembrane region" description="Helical" evidence="9">
    <location>
        <begin position="429"/>
        <end position="450"/>
    </location>
</feature>
<keyword evidence="4 9" id="KW-0812">Transmembrane</keyword>
<dbReference type="PROSITE" id="PS01246">
    <property type="entry name" value="UPF0003"/>
    <property type="match status" value="1"/>
</dbReference>
<protein>
    <submittedName>
        <fullName evidence="13">Mechanosensitive ion channel family protein</fullName>
    </submittedName>
</protein>
<reference evidence="13" key="1">
    <citation type="submission" date="2021-04" db="EMBL/GenBank/DDBJ databases">
        <title>Pseudaminobacter soli sp. nov., isolated from paddy soil contaminated by heavy metals.</title>
        <authorList>
            <person name="Zhang K."/>
        </authorList>
    </citation>
    <scope>NUCLEOTIDE SEQUENCE</scope>
    <source>
        <strain evidence="13">19-2017</strain>
    </source>
</reference>
<comment type="caution">
    <text evidence="13">The sequence shown here is derived from an EMBL/GenBank/DDBJ whole genome shotgun (WGS) entry which is preliminary data.</text>
</comment>
<feature type="transmembrane region" description="Helical" evidence="9">
    <location>
        <begin position="288"/>
        <end position="311"/>
    </location>
</feature>
<dbReference type="Pfam" id="PF00924">
    <property type="entry name" value="MS_channel_2nd"/>
    <property type="match status" value="1"/>
</dbReference>
<dbReference type="PANTHER" id="PTHR30347">
    <property type="entry name" value="POTASSIUM CHANNEL RELATED"/>
    <property type="match status" value="1"/>
</dbReference>
<feature type="region of interest" description="Disordered" evidence="8">
    <location>
        <begin position="788"/>
        <end position="816"/>
    </location>
</feature>
<evidence type="ECO:0000256" key="7">
    <source>
        <dbReference type="SAM" id="Coils"/>
    </source>
</evidence>
<feature type="chain" id="PRO_5037474621" evidence="10">
    <location>
        <begin position="22"/>
        <end position="841"/>
    </location>
</feature>
<feature type="transmembrane region" description="Helical" evidence="9">
    <location>
        <begin position="210"/>
        <end position="232"/>
    </location>
</feature>
<feature type="transmembrane region" description="Helical" evidence="9">
    <location>
        <begin position="358"/>
        <end position="383"/>
    </location>
</feature>
<dbReference type="Gene3D" id="1.10.287.1260">
    <property type="match status" value="1"/>
</dbReference>
<feature type="domain" description="Mechanosensitive ion channel MscS C-terminal" evidence="12">
    <location>
        <begin position="690"/>
        <end position="773"/>
    </location>
</feature>
<evidence type="ECO:0000256" key="4">
    <source>
        <dbReference type="ARBA" id="ARBA00022692"/>
    </source>
</evidence>
<organism evidence="13 14">
    <name type="scientific">Pseudaminobacter soli</name>
    <name type="common">ex Zhang et al. 2022</name>
    <dbReference type="NCBI Taxonomy" id="2831468"/>
    <lineage>
        <taxon>Bacteria</taxon>
        <taxon>Pseudomonadati</taxon>
        <taxon>Pseudomonadota</taxon>
        <taxon>Alphaproteobacteria</taxon>
        <taxon>Hyphomicrobiales</taxon>
        <taxon>Phyllobacteriaceae</taxon>
        <taxon>Pseudaminobacter</taxon>
    </lineage>
</organism>
<accession>A0A942DZY6</accession>
<evidence type="ECO:0000259" key="12">
    <source>
        <dbReference type="Pfam" id="PF21082"/>
    </source>
</evidence>
<dbReference type="Pfam" id="PF21082">
    <property type="entry name" value="MS_channel_3rd"/>
    <property type="match status" value="1"/>
</dbReference>
<keyword evidence="10" id="KW-0732">Signal</keyword>
<evidence type="ECO:0000256" key="8">
    <source>
        <dbReference type="SAM" id="MobiDB-lite"/>
    </source>
</evidence>
<keyword evidence="14" id="KW-1185">Reference proteome</keyword>
<dbReference type="SUPFAM" id="SSF50182">
    <property type="entry name" value="Sm-like ribonucleoproteins"/>
    <property type="match status" value="1"/>
</dbReference>
<dbReference type="SUPFAM" id="SSF82689">
    <property type="entry name" value="Mechanosensitive channel protein MscS (YggB), C-terminal domain"/>
    <property type="match status" value="1"/>
</dbReference>
<keyword evidence="7" id="KW-0175">Coiled coil</keyword>
<feature type="transmembrane region" description="Helical" evidence="9">
    <location>
        <begin position="331"/>
        <end position="352"/>
    </location>
</feature>
<feature type="signal peptide" evidence="10">
    <location>
        <begin position="1"/>
        <end position="21"/>
    </location>
</feature>
<feature type="transmembrane region" description="Helical" evidence="9">
    <location>
        <begin position="253"/>
        <end position="276"/>
    </location>
</feature>
<dbReference type="InterPro" id="IPR052702">
    <property type="entry name" value="MscS-like_channel"/>
</dbReference>
<name>A0A942DZY6_9HYPH</name>
<keyword evidence="5 9" id="KW-1133">Transmembrane helix</keyword>
<keyword evidence="3" id="KW-1003">Cell membrane</keyword>
<evidence type="ECO:0000313" key="14">
    <source>
        <dbReference type="Proteomes" id="UP000680348"/>
    </source>
</evidence>
<dbReference type="AlphaFoldDB" id="A0A942DZY6"/>
<evidence type="ECO:0000313" key="13">
    <source>
        <dbReference type="EMBL" id="MBS3651309.1"/>
    </source>
</evidence>
<dbReference type="EMBL" id="JAGWCR010000013">
    <property type="protein sequence ID" value="MBS3651309.1"/>
    <property type="molecule type" value="Genomic_DNA"/>
</dbReference>
<evidence type="ECO:0000256" key="9">
    <source>
        <dbReference type="SAM" id="Phobius"/>
    </source>
</evidence>
<proteinExistence type="inferred from homology"/>
<feature type="transmembrane region" description="Helical" evidence="9">
    <location>
        <begin position="479"/>
        <end position="503"/>
    </location>
</feature>
<dbReference type="PANTHER" id="PTHR30347:SF1">
    <property type="entry name" value="MECHANOSENSITIVE CHANNEL MSCK"/>
    <property type="match status" value="1"/>
</dbReference>
<keyword evidence="6 9" id="KW-0472">Membrane</keyword>
<dbReference type="GO" id="GO:0005886">
    <property type="term" value="C:plasma membrane"/>
    <property type="evidence" value="ECO:0007669"/>
    <property type="project" value="UniProtKB-SubCell"/>
</dbReference>
<dbReference type="InterPro" id="IPR010920">
    <property type="entry name" value="LSM_dom_sf"/>
</dbReference>
<dbReference type="GO" id="GO:0008381">
    <property type="term" value="F:mechanosensitive monoatomic ion channel activity"/>
    <property type="evidence" value="ECO:0007669"/>
    <property type="project" value="UniProtKB-ARBA"/>
</dbReference>
<sequence>MPSHLCRVILALIFLSLSALAPLPSYAQAPDDRASPLVEEQRDVLKRLQSRTEQLEKSMREFSEDDLRLAETRLQLEEVGRELIVGSTAFRPRLAEINDRLEQLGPPPASGAPPESEIIKAERAALAAEKSEINATLGTAEDLSIRVNNLVSRVADLRRELFSKLLTKRYEINLDLAGQVVVAFENTAYDFWRSISAWLRFVFNFKLSSVLTAAFFALVAAAVLMIGGRRLFGHLIGADPEQREPTYLSRLSVAFWSTLLPSAALGVFLGATYFFFDYFGVLRGDIGSMLAALFAVIGLVFFVHRLGGAVLSPRLPEWRLIPVRSGAATKLLWIMSAVAAFSGVDFLLVNIYEALDAPLALTVGEALIATVLIGVLVAAGGLVKPFRDQDGRPRPWPLLVRCFLYLLGVVTIIAALLGYIGLARFISQQIVWTGALLVTMYIGFLSSRAVSEEGAFAKTRVGKRFKRWLNLDETGLDQLGLAASLLINIIVVILGLPLILLQWGFQPGDMMAWVRKVATGVQIGSFTLSLTGLLWGVLVFVIGYFLTRWFQRWLDGSVMARGRVDLGVRNSIRTVVGYAGLALAALVSVSAAGIDLSNIALIAGGLSLGIGFGLQNVVSNFVSGLILLVERPFKAGDWIVAGQVSGTVRKISVRATEIETGQRQTVILPNSELINSAVGNWTHRNKIGRIEVPVAVAYGTDARTVYALLLEIVQSHPAVLKNPEPFVSFVSFGETAMNFEAQAFLPDVTAGGGVRNDLRFAILDAFEREGIQMPFPQKQVRVWEEHEKRQWQADDDRAHAELEATVERREEALKEVEERGRLLGRKRRKRGTEPVDETSDS</sequence>
<dbReference type="InterPro" id="IPR006685">
    <property type="entry name" value="MscS_channel_2nd"/>
</dbReference>
<dbReference type="InterPro" id="IPR049278">
    <property type="entry name" value="MS_channel_C"/>
</dbReference>
<comment type="similarity">
    <text evidence="2">Belongs to the MscS (TC 1.A.23) family.</text>
</comment>
<evidence type="ECO:0000256" key="2">
    <source>
        <dbReference type="ARBA" id="ARBA00008017"/>
    </source>
</evidence>
<feature type="coiled-coil region" evidence="7">
    <location>
        <begin position="38"/>
        <end position="65"/>
    </location>
</feature>
<evidence type="ECO:0000256" key="10">
    <source>
        <dbReference type="SAM" id="SignalP"/>
    </source>
</evidence>
<feature type="transmembrane region" description="Helical" evidence="9">
    <location>
        <begin position="600"/>
        <end position="629"/>
    </location>
</feature>
<dbReference type="Gene3D" id="2.30.30.60">
    <property type="match status" value="1"/>
</dbReference>
<dbReference type="RefSeq" id="WP_188256872.1">
    <property type="nucleotide sequence ID" value="NZ_JABVCF010000013.1"/>
</dbReference>
<dbReference type="Proteomes" id="UP000680348">
    <property type="component" value="Unassembled WGS sequence"/>
</dbReference>
<dbReference type="SUPFAM" id="SSF82861">
    <property type="entry name" value="Mechanosensitive channel protein MscS (YggB), transmembrane region"/>
    <property type="match status" value="1"/>
</dbReference>
<comment type="subcellular location">
    <subcellularLocation>
        <location evidence="1">Cell membrane</location>
        <topology evidence="1">Multi-pass membrane protein</topology>
    </subcellularLocation>
</comment>
<dbReference type="InterPro" id="IPR006686">
    <property type="entry name" value="MscS_channel_CS"/>
</dbReference>
<evidence type="ECO:0000256" key="3">
    <source>
        <dbReference type="ARBA" id="ARBA00022475"/>
    </source>
</evidence>
<evidence type="ECO:0000256" key="5">
    <source>
        <dbReference type="ARBA" id="ARBA00022989"/>
    </source>
</evidence>
<dbReference type="InterPro" id="IPR023408">
    <property type="entry name" value="MscS_beta-dom_sf"/>
</dbReference>
<dbReference type="Gene3D" id="3.30.70.100">
    <property type="match status" value="1"/>
</dbReference>
<evidence type="ECO:0000259" key="11">
    <source>
        <dbReference type="Pfam" id="PF00924"/>
    </source>
</evidence>
<feature type="transmembrane region" description="Helical" evidence="9">
    <location>
        <begin position="523"/>
        <end position="546"/>
    </location>
</feature>
<dbReference type="InterPro" id="IPR011066">
    <property type="entry name" value="MscS_channel_C_sf"/>
</dbReference>
<feature type="transmembrane region" description="Helical" evidence="9">
    <location>
        <begin position="575"/>
        <end position="594"/>
    </location>
</feature>
<gene>
    <name evidence="13" type="ORF">KEU06_22095</name>
</gene>
<feature type="transmembrane region" description="Helical" evidence="9">
    <location>
        <begin position="403"/>
        <end position="423"/>
    </location>
</feature>
<feature type="domain" description="Mechanosensitive ion channel MscS" evidence="11">
    <location>
        <begin position="616"/>
        <end position="683"/>
    </location>
</feature>
<dbReference type="InterPro" id="IPR011014">
    <property type="entry name" value="MscS_channel_TM-2"/>
</dbReference>
<evidence type="ECO:0000256" key="6">
    <source>
        <dbReference type="ARBA" id="ARBA00023136"/>
    </source>
</evidence>